<keyword evidence="5" id="KW-1185">Reference proteome</keyword>
<dbReference type="EMBL" id="JAAAPU010000107">
    <property type="protein sequence ID" value="KAF4202369.1"/>
    <property type="molecule type" value="Genomic_DNA"/>
</dbReference>
<dbReference type="Proteomes" id="UP000649114">
    <property type="component" value="Unassembled WGS sequence"/>
</dbReference>
<name>A0AAN4T8J2_ASPLE</name>
<reference evidence="3" key="4">
    <citation type="submission" date="2020-04" db="EMBL/GenBank/DDBJ databases">
        <authorList>
            <person name="Santos R.A.C."/>
            <person name="Steenwyk J.L."/>
            <person name="Rivero-Menendez O."/>
            <person name="Mead M.E."/>
            <person name="Silva L.P."/>
            <person name="Bastos R.W."/>
            <person name="Alastruey-Izquierdo A."/>
            <person name="Goldman G.H."/>
            <person name="Rokas A."/>
        </authorList>
    </citation>
    <scope>NUCLEOTIDE SEQUENCE</scope>
    <source>
        <strain evidence="3">CNM-CM8927</strain>
    </source>
</reference>
<dbReference type="AlphaFoldDB" id="A0AAN4T8J2"/>
<reference evidence="2 5" key="3">
    <citation type="submission" date="2020-01" db="EMBL/GenBank/DDBJ databases">
        <title>Draft genome sequence of Aspergillus lentulus IFM 60648.</title>
        <authorList>
            <person name="Takahashi H."/>
            <person name="Yaguchi T."/>
        </authorList>
    </citation>
    <scope>NUCLEOTIDE SEQUENCE [LARGE SCALE GENOMIC DNA]</scope>
    <source>
        <strain evidence="2 5">IFM 60648</strain>
    </source>
</reference>
<evidence type="ECO:0000313" key="3">
    <source>
        <dbReference type="EMBL" id="KAF4202369.1"/>
    </source>
</evidence>
<evidence type="ECO:0000313" key="4">
    <source>
        <dbReference type="Proteomes" id="UP000051487"/>
    </source>
</evidence>
<dbReference type="Proteomes" id="UP000051487">
    <property type="component" value="Unassembled WGS sequence"/>
</dbReference>
<protein>
    <submittedName>
        <fullName evidence="1">Uncharacterized protein</fullName>
    </submittedName>
</protein>
<organism evidence="1 4">
    <name type="scientific">Aspergillus lentulus</name>
    <dbReference type="NCBI Taxonomy" id="293939"/>
    <lineage>
        <taxon>Eukaryota</taxon>
        <taxon>Fungi</taxon>
        <taxon>Dikarya</taxon>
        <taxon>Ascomycota</taxon>
        <taxon>Pezizomycotina</taxon>
        <taxon>Eurotiomycetes</taxon>
        <taxon>Eurotiomycetidae</taxon>
        <taxon>Eurotiales</taxon>
        <taxon>Aspergillaceae</taxon>
        <taxon>Aspergillus</taxon>
        <taxon>Aspergillus subgen. Fumigati</taxon>
    </lineage>
</organism>
<accession>A0AAN4T8J2</accession>
<gene>
    <name evidence="1" type="ORF">ALT_2292</name>
    <name evidence="3" type="ORF">CNMCM8927_000240</name>
    <name evidence="2" type="ORF">IFM60648_06652</name>
</gene>
<comment type="caution">
    <text evidence="1">The sequence shown here is derived from an EMBL/GenBank/DDBJ whole genome shotgun (WGS) entry which is preliminary data.</text>
</comment>
<sequence length="118" mass="12846">MKQMPESRGIVRGSGHNISGRFFIDGILHNLDVYVTGEPLPHFSVSNARVTYESPKELRGQEVLQPSSRVGGSDISLSLMGRSGTQSITGQIEPPLPEDFLISGQGAWGVYKDDDDDD</sequence>
<dbReference type="EMBL" id="BCLY01000004">
    <property type="protein sequence ID" value="GAQ04971.1"/>
    <property type="molecule type" value="Genomic_DNA"/>
</dbReference>
<dbReference type="Proteomes" id="UP000465220">
    <property type="component" value="Unassembled WGS sequence"/>
</dbReference>
<reference evidence="3" key="2">
    <citation type="journal article" date="2020" name="bioRxiv">
        <title>Genomic and phenotypic heterogeneity of clinical isolates of the human pathogens Aspergillus fumigatus, Aspergillus lentulus and Aspergillus fumigatiaffinis.</title>
        <authorList>
            <person name="dos Santos R.A.C."/>
            <person name="Steenwyk J.L."/>
            <person name="Rivero-Menendez O."/>
            <person name="Mead M.E."/>
            <person name="Silva L.P."/>
            <person name="Bastos R.W."/>
            <person name="Alastruey-Izquierdo A."/>
            <person name="Goldman G.H."/>
            <person name="Rokas A."/>
        </authorList>
    </citation>
    <scope>NUCLEOTIDE SEQUENCE</scope>
    <source>
        <strain evidence="3">CNM-CM8927</strain>
    </source>
</reference>
<evidence type="ECO:0000313" key="5">
    <source>
        <dbReference type="Proteomes" id="UP000465220"/>
    </source>
</evidence>
<evidence type="ECO:0000313" key="1">
    <source>
        <dbReference type="EMBL" id="GAQ04971.1"/>
    </source>
</evidence>
<evidence type="ECO:0000313" key="2">
    <source>
        <dbReference type="EMBL" id="GFF83313.1"/>
    </source>
</evidence>
<dbReference type="EMBL" id="BLKI01000040">
    <property type="protein sequence ID" value="GFF83313.1"/>
    <property type="molecule type" value="Genomic_DNA"/>
</dbReference>
<proteinExistence type="predicted"/>
<reference evidence="1 4" key="1">
    <citation type="submission" date="2015-11" db="EMBL/GenBank/DDBJ databases">
        <title>Aspergillus lentulus strain IFM 54703T.</title>
        <authorList>
            <person name="Kusuya Y."/>
            <person name="Sakai K."/>
            <person name="Kamei K."/>
            <person name="Takahashi H."/>
            <person name="Yaguchi T."/>
        </authorList>
    </citation>
    <scope>NUCLEOTIDE SEQUENCE [LARGE SCALE GENOMIC DNA]</scope>
    <source>
        <strain evidence="1 4">IFM 54703</strain>
    </source>
</reference>